<dbReference type="SUPFAM" id="SSF47686">
    <property type="entry name" value="Anaphylotoxins (complement system)"/>
    <property type="match status" value="2"/>
</dbReference>
<keyword evidence="9" id="KW-1185">Reference proteome</keyword>
<dbReference type="Pfam" id="PF01835">
    <property type="entry name" value="MG2"/>
    <property type="match status" value="3"/>
</dbReference>
<dbReference type="InterPro" id="IPR001599">
    <property type="entry name" value="Macroglobln_a2"/>
</dbReference>
<dbReference type="Pfam" id="PF17791">
    <property type="entry name" value="MG3"/>
    <property type="match status" value="3"/>
</dbReference>
<dbReference type="EMBL" id="NHOQ01002739">
    <property type="protein sequence ID" value="PWA14974.1"/>
    <property type="molecule type" value="Genomic_DNA"/>
</dbReference>
<dbReference type="InterPro" id="IPR019742">
    <property type="entry name" value="MacrogloblnA2_CS"/>
</dbReference>
<dbReference type="FunFam" id="2.60.40.10:FF:000155">
    <property type="entry name" value="complement C3 isoform X1"/>
    <property type="match status" value="3"/>
</dbReference>
<dbReference type="InterPro" id="IPR041555">
    <property type="entry name" value="MG3"/>
</dbReference>
<dbReference type="InterPro" id="IPR011625">
    <property type="entry name" value="A2M_N_BRD"/>
</dbReference>
<dbReference type="Pfam" id="PF07677">
    <property type="entry name" value="A2M_recep"/>
    <property type="match status" value="2"/>
</dbReference>
<dbReference type="InterPro" id="IPR013783">
    <property type="entry name" value="Ig-like_fold"/>
</dbReference>
<feature type="domain" description="NTR" evidence="7">
    <location>
        <begin position="1173"/>
        <end position="1307"/>
    </location>
</feature>
<dbReference type="InterPro" id="IPR008930">
    <property type="entry name" value="Terpenoid_cyclase/PrenylTrfase"/>
</dbReference>
<dbReference type="Gene3D" id="2.60.40.10">
    <property type="entry name" value="Immunoglobulins"/>
    <property type="match status" value="6"/>
</dbReference>
<feature type="signal peptide" evidence="5">
    <location>
        <begin position="1"/>
        <end position="20"/>
    </location>
</feature>
<dbReference type="GO" id="GO:0005615">
    <property type="term" value="C:extracellular space"/>
    <property type="evidence" value="ECO:0007669"/>
    <property type="project" value="InterPro"/>
</dbReference>
<dbReference type="SUPFAM" id="SSF49410">
    <property type="entry name" value="Alpha-macroglobulin receptor domain"/>
    <property type="match status" value="2"/>
</dbReference>
<dbReference type="SMART" id="SM00104">
    <property type="entry name" value="ANATO"/>
    <property type="match status" value="2"/>
</dbReference>
<keyword evidence="2" id="KW-0964">Secreted</keyword>
<evidence type="ECO:0008006" key="10">
    <source>
        <dbReference type="Google" id="ProtNLM"/>
    </source>
</evidence>
<dbReference type="PANTHER" id="PTHR11412">
    <property type="entry name" value="MACROGLOBULIN / COMPLEMENT"/>
    <property type="match status" value="1"/>
</dbReference>
<dbReference type="FunFam" id="2.60.40.1940:FF:000001">
    <property type="entry name" value="Complement component C3"/>
    <property type="match status" value="3"/>
</dbReference>
<dbReference type="SMART" id="SM01360">
    <property type="entry name" value="A2M"/>
    <property type="match status" value="3"/>
</dbReference>
<dbReference type="Gene3D" id="1.20.91.20">
    <property type="entry name" value="Anaphylotoxins (complement system)"/>
    <property type="match status" value="2"/>
</dbReference>
<dbReference type="SUPFAM" id="SSF48239">
    <property type="entry name" value="Terpenoid cyclases/Protein prenyltransferases"/>
    <property type="match status" value="2"/>
</dbReference>
<evidence type="ECO:0000256" key="4">
    <source>
        <dbReference type="ARBA" id="ARBA00023157"/>
    </source>
</evidence>
<dbReference type="InterPro" id="IPR040839">
    <property type="entry name" value="MG4"/>
</dbReference>
<evidence type="ECO:0000256" key="2">
    <source>
        <dbReference type="ARBA" id="ARBA00022525"/>
    </source>
</evidence>
<accession>A0A315UT84</accession>
<dbReference type="InterPro" id="IPR041425">
    <property type="entry name" value="C3/4/5_MG1"/>
</dbReference>
<dbReference type="InterPro" id="IPR036595">
    <property type="entry name" value="A-macroglobulin_rcpt-bd_sf"/>
</dbReference>
<dbReference type="PROSITE" id="PS01178">
    <property type="entry name" value="ANAPHYLATOXIN_2"/>
    <property type="match status" value="2"/>
</dbReference>
<sequence length="3687" mass="415535">MRRALLLLLASLAFASLADGANYKVMSSPNLMRVGTAESIFVECQDCTGGDMVVSINVMNHPAKNKKLTGTSVTLNAANNYQGLGKVTMPVGEFRKDPTAKQYVYVQAQFPDRLLEKVVLVSFQSGYIFIQTDKTLYTPDSKVYYRIFALTPQMEPVERNDQNQVDASVDIEIVTPEDIIIPLDSVALNGGMFSGDYKLAEIVSPGLWQVVAKFKSNPQQKYNASFEVKEYVLPSFEVKLLPVVPFFYVNSEELVINIKAKYLFGKDVDGTAYVVFGIMDGNVKKSLPHSLTRVPVTKGEGQAILKKDQITQTFNINDQVGKAIFVSVSVLTESGSEMVEAEIRGIQIVTSPYKIIFTRTPKFFKPGMSFDVAVEVINPDDSPANGIPVVISPGNVRGITASNGMARLTINTAATDSTLKIIAKTERPDLRADRQATAEMTAAPYTTNSKTYIHISIDTAEVKVGDNLKINLNLNKPPQEKDITYLILSRGQLLKSERYRTRGQGLISLILPITKEMLPSFRIVAYYHPTDNEVVSDSVWVDVTDSCMGSLTLESKRPLPSYEPRRMFTLKVTGDPGATVGLVAVDKGVYVLNNKHRLTQKKVWDEVEHHDIGCTPGGGSNGMNVFFDAGLVFESSTASGTAYRQEKGCRVSAKRKRSTTIMEVRTTLLSQFANELERECCLDGMKETPLSYTCEERKAYIVDGEACANAFLQCCTTIKTQLSERREENLQLARSKKWEPIGREQYSFFSKRNVNDPMCNNTLGESDDSYMDSNEIVSRTKFPESWLWIDIQLPRCPANAQKCEAVSVERNVPLQDSITTWEFTGISLSRTLGICVGKPLEVIVHKEFFIDLRLPYSAVRGEQLEIKAILHNYSPEQITVRVELIEEENVCSVASKRGKYRQEVRVGPETTRSVPFIIIPMKEGQRRIEVKAAVKDSSLNDGVMKMLRVVPEGVLVKTAQIVSLDPVKKAQGGAQVEILNSNIPRKDLIPNAPTSTQVSVTGREQMVSWYYAVPKENENGCQKFNLSVHLIPEILDEDRKTYRLRIDVLYKDRDQDATMSILNIGLLTGFTVDTQDLDLLSRGHGRTVARYEMNTVLSESSSLIIYLDKVSHTQPEEISFRIHQRLKFAVSQPAAVSVYEYYDQAPCVKFYHPERQNMKLCKNDECICVEETCNMQKRYRSSTDERTDKICESTETSRTDFAYKATVEETEFESSADSYIMRIVMVIKEGPTDTNVQGKLRTFLSHQHCRHALNLEKGKTYLIMGSSKDIYRDDQNHMFLYVLGERPWIEYWPSAAECQTEEHRSTCEGMEEMIDQNTDHAMYIGESDDSYMDSADIFSRTKFPERWLESTSFEKNFQLGDSITTSQITGISLSRTLGEESSVFPSRLNFSAPYFLSHFFFAFSHPKGICVGEPLEVIVHKEFFIDLQVPYSAVRGEQLEIKAILHNYSPEPITVRVELIKEENVCSVASKRGKYRQEVRIGPETTRSVPFIIIPMKEGQHNIEVKASVRDSSLNDGIIKMLRVVVLALRYVMSAPNLLRIGTEERIFIEIQDNVNPNGDVTVPIRVMKHPTKDSTYASTSVTLTDRTHFQAFAKIVIPPDTFDNDRNGKHYVTLQAQFPDRLLEKVVLVSFQSGFIFIQTDKPIYTPSSSVRFRIFPMWPDMQSQSNTSINFEIVTPVGIVIESKIISLKNLASGIYSAEYRLGNIVSFGNWRIVANFHSKAAESFTTEFESIYFKLFHTPKMLSCFAVLPSFEVKLLLPPKTPFFYVDSSSLNITIQATYTFGREVDGTAYVVFGLMNGDEKKSFPSSLQRVRIQNGNGMVTLWKKHITKTYENILNLVGRSMYVSVSVLTESGSEMVEAELRGIQIVQSPYTIRFKRTPKYFKPGMSFDITVKYNYPIDKENIVEVLNPDGSPAVGIPVSVTCSDECAGQSTGLLATTESNGMARLSVNTVAELQRLQITANTNYPENEPNRQARATMVALPYKSSSNSLLRLSVFQAEVELGKSMKVDFYFSKPESQENDITYLILSRGQLLQHFREKKFNQNQISVTVDVTKEMLPSFRIVAYYHTSSNELVSDSVWVDVTDTCMGKAFQEAKPIVRWLSQQQIYSGGYGSTQATIMVYQAVAEYASNVTEPPFNLNVDISIKGRSLMNKINLNNQNHYTTRTSKKPISVVVEGDLGATVGMVAVDNAVYILNNKNRLTQKKIWDVVEQYDTGCTAGGGKDGKNVFYDAGLLFESSYGGTPSRTDFKCPTATRRKRERTIMEVRTSLLSDFKDHLQKDCCLDGMKEIPVSYTCERRTEYIMDGPECKQAFLLCCNEMRKQRDERKVEILHLARSEKDDYKVSRDEITSRSKFPESWFWSDIPLKSCPENDPKCTTVSAEIRQALPDTITTWQLTAISMSKTHGLCVAKPLQIITWKPFFIDLRLPYSAVQGEQLEIRAILHNYNDYSITVRLEFKEEASICSAAYKKKWFQNEFRVGSQTTRAVPFIIIPMKHGSFPIEVKAAVKDSYHSDGVRKMLLVVPQGVLMKEQTRQILNPARKAIFMHMVPDVLLFPVIGGRQEEIIKSNISMAHLVPNTPKTTLISLTEMPMLFFNDNPDHCAFVNTGIGQMNTLLDNVISGKSVSDLIRAPHGCGEQNMARMTLPVIAALYLDKTNQWESVGFEKRNEAIQHIQTGYQTQFKFRKGDGSFAIFPDQPSTTWLTAYVAKVFAMATPYMYIESHMICGAIKFLILKTQRPDGMFVEVGEVWTKSMIGDVGGVDSDASMTAFCLISMKESSEMCSDYVPTLSNSMTKAQAYLEQRLPRLTNPYAVALTSYALANFKKLDRNVLFKHAAQDRTHWPVQKGKDATLEATAYALLALVKDQMVSLYYAIPTKKESDCEMYKNMERNASMSILDIGLPTGYKFNKNDLDALSKGRDRIIDDYEADKELSEKGSLIIYLKMVPNSRPEEISFRIEQSMPVGFLQPAAVSVYEYYETASEKRCVKFYRPQRESGELLRLCEGEACLCAEENCSKQRKEGLSNDNRLAKACESSESSKIDFVYKVVVEDFSGNYTSDSYTVRILQTYKKGTTDESPQGKYRTFLSYKHCREALDLKPSKTYLIMGSSSDIHIVGTSYRYIIGETTWVEYWPTTEECQTDIHYSVCSDLENMEDQLLHFGLNMGSECRMKRTQPWWLFTSVAFISVISRTTASPILARQNFKLSFSSCPVLLCRKVMSAPNLLRVGRPQNIFVECQDCPSEENFTVSISVMNWPTRSKRLAHTSVNLNAANRFQAFGEVVVMLKLGFTSNICRFNSQKFANETFSATFKRPILTIPADELIRSPNIKHYVYLQAQFPDVKLEKIVLLSLHAGYIFIQTDKALYTPNSKVLYRIFAMTPDMKPVERDNMTQMDASVAIEFVTPEGVILPLDPVALRSGIHSGDFQLAEVVSVGLWKIVARFQSIPQMSYSAEFEIKEYVLPSFDVKLIRRSSFFFSDTRELHVDVKATYMFGEDVQGSAYGVFGVVLQNQKKSFPSSLQRVPIEEGEGVVTLKREHVAQTFENFTDLMGSSIFVAVSVLTSDGSEMVEAELRDIYIVISPYIIQFTKTPKYFKPGLSFDFAVEVLNPDGTSAQGVPVAIDEAEVEGVTSANGMARLSVNTLENAGPLKITVRTKNPRISDVQQASASMTALPYRLTSKNYVHIGKY</sequence>
<dbReference type="CDD" id="cd00017">
    <property type="entry name" value="ANATO"/>
    <property type="match status" value="2"/>
</dbReference>
<dbReference type="Gene3D" id="2.60.40.690">
    <property type="entry name" value="Alpha-macroglobulin, receptor-binding domain"/>
    <property type="match status" value="2"/>
</dbReference>
<evidence type="ECO:0000313" key="8">
    <source>
        <dbReference type="EMBL" id="PWA14974.1"/>
    </source>
</evidence>
<keyword evidence="5" id="KW-0732">Signal</keyword>
<comment type="subcellular location">
    <subcellularLocation>
        <location evidence="1">Secreted</location>
    </subcellularLocation>
</comment>
<dbReference type="Gene3D" id="6.20.50.160">
    <property type="match status" value="2"/>
</dbReference>
<dbReference type="Proteomes" id="UP000250572">
    <property type="component" value="Unassembled WGS sequence"/>
</dbReference>
<evidence type="ECO:0000259" key="7">
    <source>
        <dbReference type="PROSITE" id="PS50189"/>
    </source>
</evidence>
<dbReference type="Pfam" id="PF01821">
    <property type="entry name" value="ANATO"/>
    <property type="match status" value="2"/>
</dbReference>
<dbReference type="Pfam" id="PF17790">
    <property type="entry name" value="MG1"/>
    <property type="match status" value="3"/>
</dbReference>
<dbReference type="PROSITE" id="PS01177">
    <property type="entry name" value="ANAPHYLATOXIN_1"/>
    <property type="match status" value="2"/>
</dbReference>
<dbReference type="Gene3D" id="2.60.40.1940">
    <property type="match status" value="3"/>
</dbReference>
<dbReference type="InterPro" id="IPR018081">
    <property type="entry name" value="Anaphylatoxin_comp_syst"/>
</dbReference>
<dbReference type="SMART" id="SM01359">
    <property type="entry name" value="A2M_N_2"/>
    <property type="match status" value="2"/>
</dbReference>
<evidence type="ECO:0000256" key="3">
    <source>
        <dbReference type="ARBA" id="ARBA00022966"/>
    </source>
</evidence>
<dbReference type="Gene3D" id="2.60.40.1930">
    <property type="match status" value="9"/>
</dbReference>
<dbReference type="PROSITE" id="PS50189">
    <property type="entry name" value="NTR"/>
    <property type="match status" value="2"/>
</dbReference>
<dbReference type="InterPro" id="IPR047565">
    <property type="entry name" value="Alpha-macroglob_thiol-ester_cl"/>
</dbReference>
<name>A0A315UT84_GAMAF</name>
<dbReference type="InterPro" id="IPR018933">
    <property type="entry name" value="Netrin_module_non-TIMP"/>
</dbReference>
<feature type="domain" description="Anaphylatoxin-like" evidence="6">
    <location>
        <begin position="680"/>
        <end position="715"/>
    </location>
</feature>
<dbReference type="Gene3D" id="2.20.130.20">
    <property type="match status" value="3"/>
</dbReference>
<dbReference type="Gene3D" id="1.50.10.20">
    <property type="match status" value="1"/>
</dbReference>
<feature type="chain" id="PRO_5016425058" description="Anaphylatoxin-like domain-containing protein" evidence="5">
    <location>
        <begin position="21"/>
        <end position="3687"/>
    </location>
</feature>
<feature type="domain" description="Anaphylatoxin-like" evidence="6">
    <location>
        <begin position="2284"/>
        <end position="2319"/>
    </location>
</feature>
<dbReference type="Gene3D" id="2.40.50.120">
    <property type="match status" value="2"/>
</dbReference>
<feature type="domain" description="NTR" evidence="7">
    <location>
        <begin position="3016"/>
        <end position="3148"/>
    </location>
</feature>
<evidence type="ECO:0000256" key="1">
    <source>
        <dbReference type="ARBA" id="ARBA00004613"/>
    </source>
</evidence>
<dbReference type="InterPro" id="IPR009048">
    <property type="entry name" value="A-macroglobulin_rcpt-bd"/>
</dbReference>
<dbReference type="SUPFAM" id="SSF50242">
    <property type="entry name" value="TIMP-like"/>
    <property type="match status" value="2"/>
</dbReference>
<dbReference type="STRING" id="33528.ENSGAFP00000026858"/>
<keyword evidence="4" id="KW-1015">Disulfide bond</keyword>
<dbReference type="InterPro" id="IPR050473">
    <property type="entry name" value="A2M/Complement_sys"/>
</dbReference>
<dbReference type="InterPro" id="IPR002890">
    <property type="entry name" value="MG2"/>
</dbReference>
<dbReference type="Pfam" id="PF07703">
    <property type="entry name" value="A2M_BRD"/>
    <property type="match status" value="2"/>
</dbReference>
<dbReference type="SMART" id="SM00643">
    <property type="entry name" value="C345C"/>
    <property type="match status" value="2"/>
</dbReference>
<dbReference type="Pfam" id="PF00207">
    <property type="entry name" value="A2M"/>
    <property type="match status" value="3"/>
</dbReference>
<evidence type="ECO:0000259" key="6">
    <source>
        <dbReference type="PROSITE" id="PS01178"/>
    </source>
</evidence>
<evidence type="ECO:0000313" key="9">
    <source>
        <dbReference type="Proteomes" id="UP000250572"/>
    </source>
</evidence>
<dbReference type="PROSITE" id="PS00477">
    <property type="entry name" value="ALPHA_2_MACROGLOBULIN"/>
    <property type="match status" value="1"/>
</dbReference>
<dbReference type="Gene3D" id="1.20.50.70">
    <property type="match status" value="1"/>
</dbReference>
<keyword evidence="3" id="KW-0882">Thioester bond</keyword>
<dbReference type="SMART" id="SM01419">
    <property type="entry name" value="Thiol-ester_cl"/>
    <property type="match status" value="1"/>
</dbReference>
<proteinExistence type="predicted"/>
<dbReference type="InterPro" id="IPR001134">
    <property type="entry name" value="Netrin_domain"/>
</dbReference>
<dbReference type="GO" id="GO:0004866">
    <property type="term" value="F:endopeptidase inhibitor activity"/>
    <property type="evidence" value="ECO:0007669"/>
    <property type="project" value="InterPro"/>
</dbReference>
<dbReference type="Pfam" id="PF07678">
    <property type="entry name" value="TED_complement"/>
    <property type="match status" value="1"/>
</dbReference>
<protein>
    <recommendedName>
        <fullName evidence="10">Anaphylatoxin-like domain-containing protein</fullName>
    </recommendedName>
</protein>
<dbReference type="Pfam" id="PF17789">
    <property type="entry name" value="MG4"/>
    <property type="match status" value="3"/>
</dbReference>
<dbReference type="CDD" id="cd02896">
    <property type="entry name" value="complement_C3_C4_C5"/>
    <property type="match status" value="1"/>
</dbReference>
<evidence type="ECO:0000256" key="5">
    <source>
        <dbReference type="SAM" id="SignalP"/>
    </source>
</evidence>
<dbReference type="SMART" id="SM01361">
    <property type="entry name" value="A2M_recep"/>
    <property type="match status" value="2"/>
</dbReference>
<dbReference type="InterPro" id="IPR011626">
    <property type="entry name" value="Alpha-macroglobulin_TED"/>
</dbReference>
<dbReference type="InterPro" id="IPR000020">
    <property type="entry name" value="Anaphylatoxin/fibulin"/>
</dbReference>
<gene>
    <name evidence="8" type="ORF">CCH79_00014289</name>
</gene>
<comment type="caution">
    <text evidence="8">The sequence shown here is derived from an EMBL/GenBank/DDBJ whole genome shotgun (WGS) entry which is preliminary data.</text>
</comment>
<reference evidence="8 9" key="1">
    <citation type="journal article" date="2018" name="G3 (Bethesda)">
        <title>A High-Quality Reference Genome for the Invasive Mosquitofish Gambusia affinis Using a Chicago Library.</title>
        <authorList>
            <person name="Hoffberg S.L."/>
            <person name="Troendle N.J."/>
            <person name="Glenn T.C."/>
            <person name="Mahmud O."/>
            <person name="Louha S."/>
            <person name="Chalopin D."/>
            <person name="Bennetzen J.L."/>
            <person name="Mauricio R."/>
        </authorList>
    </citation>
    <scope>NUCLEOTIDE SEQUENCE [LARGE SCALE GENOMIC DNA]</scope>
    <source>
        <strain evidence="8">NE01/NJP1002.9</strain>
        <tissue evidence="8">Muscle</tissue>
    </source>
</reference>
<dbReference type="FunFam" id="2.40.50.120:FF:000013">
    <property type="entry name" value="Complement C3"/>
    <property type="match status" value="2"/>
</dbReference>
<dbReference type="PANTHER" id="PTHR11412:SF81">
    <property type="entry name" value="COMPLEMENT C3"/>
    <property type="match status" value="1"/>
</dbReference>
<organism evidence="8 9">
    <name type="scientific">Gambusia affinis</name>
    <name type="common">Western mosquitofish</name>
    <name type="synonym">Heterandria affinis</name>
    <dbReference type="NCBI Taxonomy" id="33528"/>
    <lineage>
        <taxon>Eukaryota</taxon>
        <taxon>Metazoa</taxon>
        <taxon>Chordata</taxon>
        <taxon>Craniata</taxon>
        <taxon>Vertebrata</taxon>
        <taxon>Euteleostomi</taxon>
        <taxon>Actinopterygii</taxon>
        <taxon>Neopterygii</taxon>
        <taxon>Teleostei</taxon>
        <taxon>Neoteleostei</taxon>
        <taxon>Acanthomorphata</taxon>
        <taxon>Ovalentaria</taxon>
        <taxon>Atherinomorphae</taxon>
        <taxon>Cyprinodontiformes</taxon>
        <taxon>Poeciliidae</taxon>
        <taxon>Poeciliinae</taxon>
        <taxon>Gambusia</taxon>
    </lineage>
</organism>
<dbReference type="InterPro" id="IPR008993">
    <property type="entry name" value="TIMP-like_OB-fold"/>
</dbReference>
<dbReference type="Pfam" id="PF01759">
    <property type="entry name" value="NTR"/>
    <property type="match status" value="2"/>
</dbReference>